<dbReference type="InterPro" id="IPR058971">
    <property type="entry name" value="Rok_N_oligomerisation"/>
</dbReference>
<dbReference type="KEGG" id="bkw:BkAM31D_07660"/>
<proteinExistence type="predicted"/>
<keyword evidence="4" id="KW-1185">Reference proteome</keyword>
<dbReference type="EMBL" id="CP020814">
    <property type="protein sequence ID" value="ARK29746.1"/>
    <property type="molecule type" value="Genomic_DNA"/>
</dbReference>
<dbReference type="AlphaFoldDB" id="A0A1X9M8L7"/>
<sequence length="92" mass="11204">MFDERAAIQLRMQQIFQERERLQEEYKDLFSRLREIDHPVGTQASHAPQAIEKITETSKQMKQWEDDQEEQIDTEEFDKRMNQIEAFLEDEE</sequence>
<keyword evidence="1" id="KW-0175">Coiled coil</keyword>
<organism evidence="3 4">
    <name type="scientific">Halalkalibacter krulwichiae</name>
    <dbReference type="NCBI Taxonomy" id="199441"/>
    <lineage>
        <taxon>Bacteria</taxon>
        <taxon>Bacillati</taxon>
        <taxon>Bacillota</taxon>
        <taxon>Bacilli</taxon>
        <taxon>Bacillales</taxon>
        <taxon>Bacillaceae</taxon>
        <taxon>Halalkalibacter</taxon>
    </lineage>
</organism>
<feature type="domain" description="Rok N-terminal oligomerisation" evidence="2">
    <location>
        <begin position="1"/>
        <end position="37"/>
    </location>
</feature>
<name>A0A1X9M8L7_9BACI</name>
<evidence type="ECO:0000313" key="3">
    <source>
        <dbReference type="EMBL" id="ARK29746.1"/>
    </source>
</evidence>
<dbReference type="Pfam" id="PF26513">
    <property type="entry name" value="Rok_N"/>
    <property type="match status" value="1"/>
</dbReference>
<evidence type="ECO:0000313" key="4">
    <source>
        <dbReference type="Proteomes" id="UP000193006"/>
    </source>
</evidence>
<accession>A0A1X9M8L7</accession>
<dbReference type="RefSeq" id="WP_066160037.1">
    <property type="nucleotide sequence ID" value="NZ_CP020814.1"/>
</dbReference>
<protein>
    <recommendedName>
        <fullName evidence="2">Rok N-terminal oligomerisation domain-containing protein</fullName>
    </recommendedName>
</protein>
<dbReference type="Proteomes" id="UP000193006">
    <property type="component" value="Chromosome"/>
</dbReference>
<feature type="coiled-coil region" evidence="1">
    <location>
        <begin position="5"/>
        <end position="32"/>
    </location>
</feature>
<evidence type="ECO:0000259" key="2">
    <source>
        <dbReference type="Pfam" id="PF26513"/>
    </source>
</evidence>
<gene>
    <name evidence="3" type="ORF">BkAM31D_07660</name>
</gene>
<reference evidence="3 4" key="1">
    <citation type="submission" date="2017-04" db="EMBL/GenBank/DDBJ databases">
        <title>Bacillus krulwichiae AM31D Genome sequencing and assembly.</title>
        <authorList>
            <person name="Krulwich T.A."/>
            <person name="Anastor L."/>
            <person name="Ehrlich R."/>
            <person name="Ehrlich G.D."/>
            <person name="Janto B."/>
        </authorList>
    </citation>
    <scope>NUCLEOTIDE SEQUENCE [LARGE SCALE GENOMIC DNA]</scope>
    <source>
        <strain evidence="3 4">AM31D</strain>
    </source>
</reference>
<evidence type="ECO:0000256" key="1">
    <source>
        <dbReference type="SAM" id="Coils"/>
    </source>
</evidence>